<proteinExistence type="predicted"/>
<feature type="domain" description="Integrase catalytic" evidence="1">
    <location>
        <begin position="20"/>
        <end position="79"/>
    </location>
</feature>
<protein>
    <submittedName>
        <fullName evidence="2">Rve_3 domain containing protein</fullName>
    </submittedName>
</protein>
<gene>
    <name evidence="2" type="ORF">LHGZ1_1184</name>
</gene>
<sequence length="92" mass="10400">MRMGQACSSGHTFVAFNSLLIEPGKPDQSLHRIVQRALPGWGLNEYWLISLCHAQIVIAAWRREYNSERPKKALGDMIPEAFQPGWPEPVQA</sequence>
<accession>A0A248LHL5</accession>
<dbReference type="GO" id="GO:0015074">
    <property type="term" value="P:DNA integration"/>
    <property type="evidence" value="ECO:0007669"/>
    <property type="project" value="InterPro"/>
</dbReference>
<evidence type="ECO:0000313" key="3">
    <source>
        <dbReference type="Proteomes" id="UP000197424"/>
    </source>
</evidence>
<evidence type="ECO:0000259" key="1">
    <source>
        <dbReference type="Pfam" id="PF13683"/>
    </source>
</evidence>
<evidence type="ECO:0000313" key="2">
    <source>
        <dbReference type="EMBL" id="ASJ24015.1"/>
    </source>
</evidence>
<dbReference type="Proteomes" id="UP000197424">
    <property type="component" value="Chromosome"/>
</dbReference>
<name>A0A248LHL5_9NEIS</name>
<dbReference type="EMBL" id="CP022115">
    <property type="protein sequence ID" value="ASJ24015.1"/>
    <property type="molecule type" value="Genomic_DNA"/>
</dbReference>
<organism evidence="2 3">
    <name type="scientific">Laribacter hongkongensis</name>
    <dbReference type="NCBI Taxonomy" id="168471"/>
    <lineage>
        <taxon>Bacteria</taxon>
        <taxon>Pseudomonadati</taxon>
        <taxon>Pseudomonadota</taxon>
        <taxon>Betaproteobacteria</taxon>
        <taxon>Neisseriales</taxon>
        <taxon>Aquaspirillaceae</taxon>
        <taxon>Laribacter</taxon>
    </lineage>
</organism>
<dbReference type="AlphaFoldDB" id="A0A248LHL5"/>
<dbReference type="InterPro" id="IPR001584">
    <property type="entry name" value="Integrase_cat-core"/>
</dbReference>
<dbReference type="Pfam" id="PF13683">
    <property type="entry name" value="rve_3"/>
    <property type="match status" value="1"/>
</dbReference>
<reference evidence="3" key="1">
    <citation type="submission" date="2017-06" db="EMBL/GenBank/DDBJ databases">
        <title>Whole genome sequence of Laribacter hongkongensis LHGZ1.</title>
        <authorList>
            <person name="Chen D."/>
            <person name="Wu H."/>
            <person name="Chen J."/>
        </authorList>
    </citation>
    <scope>NUCLEOTIDE SEQUENCE [LARGE SCALE GENOMIC DNA]</scope>
    <source>
        <strain evidence="3">LHGZ1</strain>
    </source>
</reference>